<name>A0A084ABF6_LACLC</name>
<organism evidence="6 7">
    <name type="scientific">Lactococcus cremoris subsp. cremoris GE214</name>
    <dbReference type="NCBI Taxonomy" id="1415168"/>
    <lineage>
        <taxon>Bacteria</taxon>
        <taxon>Bacillati</taxon>
        <taxon>Bacillota</taxon>
        <taxon>Bacilli</taxon>
        <taxon>Lactobacillales</taxon>
        <taxon>Streptococcaceae</taxon>
        <taxon>Lactococcus</taxon>
        <taxon>Lactococcus cremoris subsp. cremoris</taxon>
    </lineage>
</organism>
<keyword evidence="3" id="KW-0804">Transcription</keyword>
<dbReference type="PATRIC" id="fig|1415168.3.peg.1268"/>
<sequence length="273" mass="30640">MKIETVIKEKYELLTKSEKKIANYVLASKERIVYGTMNDIKKAIKVGDATIVRFCQKLGYSGFSDLKIEVAKESYSQKSSNRTDLSLFFDENENSIIEILHETKSKLDLEQFEKSSKLISEASAIYIFGVGLSGNTAKDLEAMFLRIGVPVKAISDSHFQLQTADLLKKTDLIIGISLSGKTLELFESIKIAKEQKAQIITITSSDYSPLAQLSDINLQTVNEEFFDGGSLTGKISQLYICEILVKNHERLYKDKAIQSREAIIRAVMDKTVE</sequence>
<dbReference type="InterPro" id="IPR000281">
    <property type="entry name" value="HTH_RpiR"/>
</dbReference>
<dbReference type="Gene3D" id="1.10.10.10">
    <property type="entry name" value="Winged helix-like DNA-binding domain superfamily/Winged helix DNA-binding domain"/>
    <property type="match status" value="1"/>
</dbReference>
<feature type="domain" description="SIS" evidence="5">
    <location>
        <begin position="115"/>
        <end position="253"/>
    </location>
</feature>
<dbReference type="PROSITE" id="PS51071">
    <property type="entry name" value="HTH_RPIR"/>
    <property type="match status" value="1"/>
</dbReference>
<keyword evidence="2" id="KW-0238">DNA-binding</keyword>
<dbReference type="GO" id="GO:0003700">
    <property type="term" value="F:DNA-binding transcription factor activity"/>
    <property type="evidence" value="ECO:0007669"/>
    <property type="project" value="InterPro"/>
</dbReference>
<dbReference type="GO" id="GO:0003677">
    <property type="term" value="F:DNA binding"/>
    <property type="evidence" value="ECO:0007669"/>
    <property type="project" value="UniProtKB-KW"/>
</dbReference>
<dbReference type="Pfam" id="PF01380">
    <property type="entry name" value="SIS"/>
    <property type="match status" value="1"/>
</dbReference>
<dbReference type="GO" id="GO:1901135">
    <property type="term" value="P:carbohydrate derivative metabolic process"/>
    <property type="evidence" value="ECO:0007669"/>
    <property type="project" value="InterPro"/>
</dbReference>
<dbReference type="InterPro" id="IPR036388">
    <property type="entry name" value="WH-like_DNA-bd_sf"/>
</dbReference>
<evidence type="ECO:0000256" key="1">
    <source>
        <dbReference type="ARBA" id="ARBA00023015"/>
    </source>
</evidence>
<dbReference type="SMR" id="A0A084ABF6"/>
<dbReference type="InterPro" id="IPR046348">
    <property type="entry name" value="SIS_dom_sf"/>
</dbReference>
<reference evidence="6 7" key="1">
    <citation type="submission" date="2014-06" db="EMBL/GenBank/DDBJ databases">
        <title>Draft genome sequence of the putrescine producing strain Lactococcus lactis subsp cremoris GE214.</title>
        <authorList>
            <person name="Ladero V."/>
            <person name="Linares D.M."/>
            <person name="del Rio B."/>
            <person name="Mayo B."/>
            <person name="Martin M.C."/>
            <person name="Fernandez M."/>
            <person name="Alvarez M.A."/>
        </authorList>
    </citation>
    <scope>NUCLEOTIDE SEQUENCE [LARGE SCALE GENOMIC DNA]</scope>
    <source>
        <strain evidence="6 7">GE214</strain>
    </source>
</reference>
<dbReference type="Pfam" id="PF01418">
    <property type="entry name" value="HTH_6"/>
    <property type="match status" value="1"/>
</dbReference>
<evidence type="ECO:0000256" key="2">
    <source>
        <dbReference type="ARBA" id="ARBA00023125"/>
    </source>
</evidence>
<accession>A0A084ABF6</accession>
<protein>
    <submittedName>
        <fullName evidence="6">Putative transcriptional regulator</fullName>
    </submittedName>
</protein>
<dbReference type="InterPro" id="IPR035472">
    <property type="entry name" value="RpiR-like_SIS"/>
</dbReference>
<evidence type="ECO:0000313" key="6">
    <source>
        <dbReference type="EMBL" id="KEY62635.1"/>
    </source>
</evidence>
<dbReference type="InterPro" id="IPR047640">
    <property type="entry name" value="RpiR-like"/>
</dbReference>
<dbReference type="InterPro" id="IPR009057">
    <property type="entry name" value="Homeodomain-like_sf"/>
</dbReference>
<dbReference type="Gene3D" id="3.40.50.10490">
    <property type="entry name" value="Glucose-6-phosphate isomerase like protein, domain 1"/>
    <property type="match status" value="1"/>
</dbReference>
<evidence type="ECO:0000259" key="4">
    <source>
        <dbReference type="PROSITE" id="PS51071"/>
    </source>
</evidence>
<evidence type="ECO:0000259" key="5">
    <source>
        <dbReference type="PROSITE" id="PS51464"/>
    </source>
</evidence>
<gene>
    <name evidence="6" type="ORF">U725_01188</name>
</gene>
<dbReference type="PANTHER" id="PTHR30514:SF1">
    <property type="entry name" value="HTH-TYPE TRANSCRIPTIONAL REGULATOR HEXR-RELATED"/>
    <property type="match status" value="1"/>
</dbReference>
<dbReference type="SUPFAM" id="SSF46689">
    <property type="entry name" value="Homeodomain-like"/>
    <property type="match status" value="1"/>
</dbReference>
<dbReference type="PROSITE" id="PS51464">
    <property type="entry name" value="SIS"/>
    <property type="match status" value="1"/>
</dbReference>
<dbReference type="CDD" id="cd05013">
    <property type="entry name" value="SIS_RpiR"/>
    <property type="match status" value="1"/>
</dbReference>
<proteinExistence type="predicted"/>
<evidence type="ECO:0000313" key="7">
    <source>
        <dbReference type="Proteomes" id="UP000028401"/>
    </source>
</evidence>
<dbReference type="PANTHER" id="PTHR30514">
    <property type="entry name" value="GLUCOKINASE"/>
    <property type="match status" value="1"/>
</dbReference>
<dbReference type="InterPro" id="IPR001347">
    <property type="entry name" value="SIS_dom"/>
</dbReference>
<dbReference type="EMBL" id="AZSI01000030">
    <property type="protein sequence ID" value="KEY62635.1"/>
    <property type="molecule type" value="Genomic_DNA"/>
</dbReference>
<feature type="domain" description="HTH rpiR-type" evidence="4">
    <location>
        <begin position="1"/>
        <end position="77"/>
    </location>
</feature>
<dbReference type="RefSeq" id="WP_011835191.1">
    <property type="nucleotide sequence ID" value="NZ_AZSI01000030.1"/>
</dbReference>
<dbReference type="AlphaFoldDB" id="A0A084ABF6"/>
<evidence type="ECO:0000256" key="3">
    <source>
        <dbReference type="ARBA" id="ARBA00023163"/>
    </source>
</evidence>
<comment type="caution">
    <text evidence="6">The sequence shown here is derived from an EMBL/GenBank/DDBJ whole genome shotgun (WGS) entry which is preliminary data.</text>
</comment>
<dbReference type="GO" id="GO:0097367">
    <property type="term" value="F:carbohydrate derivative binding"/>
    <property type="evidence" value="ECO:0007669"/>
    <property type="project" value="InterPro"/>
</dbReference>
<dbReference type="SUPFAM" id="SSF53697">
    <property type="entry name" value="SIS domain"/>
    <property type="match status" value="1"/>
</dbReference>
<dbReference type="Proteomes" id="UP000028401">
    <property type="component" value="Unassembled WGS sequence"/>
</dbReference>
<keyword evidence="1" id="KW-0805">Transcription regulation</keyword>